<evidence type="ECO:0000256" key="5">
    <source>
        <dbReference type="ARBA" id="ARBA00023273"/>
    </source>
</evidence>
<feature type="region of interest" description="Disordered" evidence="6">
    <location>
        <begin position="190"/>
        <end position="214"/>
    </location>
</feature>
<protein>
    <recommendedName>
        <fullName evidence="7">Enkurin domain-containing protein</fullName>
    </recommendedName>
</protein>
<evidence type="ECO:0000259" key="7">
    <source>
        <dbReference type="PROSITE" id="PS51665"/>
    </source>
</evidence>
<dbReference type="InterPro" id="IPR027012">
    <property type="entry name" value="Enkurin_dom"/>
</dbReference>
<evidence type="ECO:0000256" key="4">
    <source>
        <dbReference type="ARBA" id="ARBA00023212"/>
    </source>
</evidence>
<dbReference type="Pfam" id="PF13864">
    <property type="entry name" value="Enkurin"/>
    <property type="match status" value="1"/>
</dbReference>
<feature type="compositionally biased region" description="Basic and acidic residues" evidence="6">
    <location>
        <begin position="115"/>
        <end position="129"/>
    </location>
</feature>
<keyword evidence="5" id="KW-0966">Cell projection</keyword>
<evidence type="ECO:0000313" key="9">
    <source>
        <dbReference type="Proteomes" id="UP000070544"/>
    </source>
</evidence>
<dbReference type="PROSITE" id="PS51665">
    <property type="entry name" value="ENKURIN"/>
    <property type="match status" value="1"/>
</dbReference>
<gene>
    <name evidence="8" type="ORF">M427DRAFT_138806</name>
</gene>
<evidence type="ECO:0000256" key="1">
    <source>
        <dbReference type="ARBA" id="ARBA00004138"/>
    </source>
</evidence>
<evidence type="ECO:0000313" key="8">
    <source>
        <dbReference type="EMBL" id="KXS10901.1"/>
    </source>
</evidence>
<dbReference type="GO" id="GO:0005881">
    <property type="term" value="C:cytoplasmic microtubule"/>
    <property type="evidence" value="ECO:0007669"/>
    <property type="project" value="TreeGrafter"/>
</dbReference>
<dbReference type="STRING" id="1344416.A0A139A2C6"/>
<feature type="domain" description="Enkurin" evidence="7">
    <location>
        <begin position="238"/>
        <end position="342"/>
    </location>
</feature>
<feature type="region of interest" description="Disordered" evidence="6">
    <location>
        <begin position="97"/>
        <end position="169"/>
    </location>
</feature>
<feature type="compositionally biased region" description="Polar residues" evidence="6">
    <location>
        <begin position="151"/>
        <end position="167"/>
    </location>
</feature>
<reference evidence="8 9" key="1">
    <citation type="journal article" date="2015" name="Genome Biol. Evol.">
        <title>Phylogenomic analyses indicate that early fungi evolved digesting cell walls of algal ancestors of land plants.</title>
        <authorList>
            <person name="Chang Y."/>
            <person name="Wang S."/>
            <person name="Sekimoto S."/>
            <person name="Aerts A.L."/>
            <person name="Choi C."/>
            <person name="Clum A."/>
            <person name="LaButti K.M."/>
            <person name="Lindquist E.A."/>
            <person name="Yee Ngan C."/>
            <person name="Ohm R.A."/>
            <person name="Salamov A.A."/>
            <person name="Grigoriev I.V."/>
            <person name="Spatafora J.W."/>
            <person name="Berbee M.L."/>
        </authorList>
    </citation>
    <scope>NUCLEOTIDE SEQUENCE [LARGE SCALE GENOMIC DNA]</scope>
    <source>
        <strain evidence="8 9">JEL478</strain>
    </source>
</reference>
<feature type="compositionally biased region" description="Basic and acidic residues" evidence="6">
    <location>
        <begin position="97"/>
        <end position="108"/>
    </location>
</feature>
<name>A0A139A2C6_GONPJ</name>
<dbReference type="Proteomes" id="UP000070544">
    <property type="component" value="Unassembled WGS sequence"/>
</dbReference>
<dbReference type="EMBL" id="KQ965812">
    <property type="protein sequence ID" value="KXS10901.1"/>
    <property type="molecule type" value="Genomic_DNA"/>
</dbReference>
<keyword evidence="4" id="KW-0206">Cytoskeleton</keyword>
<comment type="subcellular location">
    <subcellularLocation>
        <location evidence="1">Cell projection</location>
        <location evidence="1">Cilium</location>
    </subcellularLocation>
    <subcellularLocation>
        <location evidence="2">Cytoplasm</location>
        <location evidence="2">Cytoskeleton</location>
    </subcellularLocation>
</comment>
<dbReference type="GO" id="GO:0005929">
    <property type="term" value="C:cilium"/>
    <property type="evidence" value="ECO:0007669"/>
    <property type="project" value="UniProtKB-SubCell"/>
</dbReference>
<evidence type="ECO:0000256" key="3">
    <source>
        <dbReference type="ARBA" id="ARBA00022490"/>
    </source>
</evidence>
<sequence length="343" mass="39445">MSVYELLKARLRLRAESVQELHRGSKRLGNGKDDRIDNYTSFPTVTFVVPPCNITPRNHFPPNPTMLDAKAIARKQLGGFAIAEIMKPTRGLRDEIVKRGGRPKDHNRENRKRLRELEEVNRRKKEQDAKPPSPMWKMKRFEQVPAKVDSRSNTGSRTPSDGSLSRSRSAEFLGVGEELARELAQMNLDAHGSPKTHSAPANFIKRNVQRSESTPLRLPELKPTRDLRRTTRVGEVPQYLVNRKLEWAEREQQRMEALRTDLCVTLTDGACRSGMVRVSEEEKQETLAFLKQNQEELLDELTRMPIAVTSMAIKRRKKEIDDRLAEIEKGIQLFSQRVVYTKK</sequence>
<organism evidence="8 9">
    <name type="scientific">Gonapodya prolifera (strain JEL478)</name>
    <name type="common">Monoblepharis prolifera</name>
    <dbReference type="NCBI Taxonomy" id="1344416"/>
    <lineage>
        <taxon>Eukaryota</taxon>
        <taxon>Fungi</taxon>
        <taxon>Fungi incertae sedis</taxon>
        <taxon>Chytridiomycota</taxon>
        <taxon>Chytridiomycota incertae sedis</taxon>
        <taxon>Monoblepharidomycetes</taxon>
        <taxon>Monoblepharidales</taxon>
        <taxon>Gonapodyaceae</taxon>
        <taxon>Gonapodya</taxon>
    </lineage>
</organism>
<dbReference type="OrthoDB" id="10264920at2759"/>
<keyword evidence="3" id="KW-0963">Cytoplasm</keyword>
<evidence type="ECO:0000256" key="2">
    <source>
        <dbReference type="ARBA" id="ARBA00004245"/>
    </source>
</evidence>
<proteinExistence type="predicted"/>
<dbReference type="OMA" id="DHWRKEA"/>
<dbReference type="AlphaFoldDB" id="A0A139A2C6"/>
<dbReference type="InterPro" id="IPR052102">
    <property type="entry name" value="Enkurin_domain-protein"/>
</dbReference>
<dbReference type="PANTHER" id="PTHR21490">
    <property type="entry name" value="ENKURIN-RELATED"/>
    <property type="match status" value="1"/>
</dbReference>
<evidence type="ECO:0000256" key="6">
    <source>
        <dbReference type="SAM" id="MobiDB-lite"/>
    </source>
</evidence>
<dbReference type="PANTHER" id="PTHR21490:SF2">
    <property type="entry name" value="ENKURIN DOMAIN-CONTAINING PROTEIN 1"/>
    <property type="match status" value="1"/>
</dbReference>
<keyword evidence="9" id="KW-1185">Reference proteome</keyword>
<accession>A0A139A2C6</accession>